<proteinExistence type="predicted"/>
<dbReference type="STRING" id="1811193.A0O21_01060"/>
<dbReference type="EMBL" id="CP014699">
    <property type="protein sequence ID" value="AND78715.1"/>
    <property type="molecule type" value="Genomic_DNA"/>
</dbReference>
<evidence type="ECO:0000313" key="3">
    <source>
        <dbReference type="Proteomes" id="UP000077317"/>
    </source>
</evidence>
<dbReference type="Gene3D" id="3.90.25.10">
    <property type="entry name" value="UDP-galactose 4-epimerase, domain 1"/>
    <property type="match status" value="1"/>
</dbReference>
<dbReference type="OrthoDB" id="152510at2"/>
<dbReference type="Gene3D" id="3.40.50.720">
    <property type="entry name" value="NAD(P)-binding Rossmann-like Domain"/>
    <property type="match status" value="1"/>
</dbReference>
<keyword evidence="3" id="KW-1185">Reference proteome</keyword>
<dbReference type="PANTHER" id="PTHR47129">
    <property type="entry name" value="QUINONE OXIDOREDUCTASE 2"/>
    <property type="match status" value="1"/>
</dbReference>
<name>A0A172Q5L1_9STRE</name>
<protein>
    <submittedName>
        <fullName evidence="2">NAD(P)-dependent oxidoreductase</fullName>
    </submittedName>
</protein>
<dbReference type="Pfam" id="PF05368">
    <property type="entry name" value="NmrA"/>
    <property type="match status" value="1"/>
</dbReference>
<gene>
    <name evidence="2" type="ORF">A0O21_01060</name>
</gene>
<dbReference type="AlphaFoldDB" id="A0A172Q5L1"/>
<dbReference type="KEGG" id="spat:A0O21_01060"/>
<dbReference type="CDD" id="cd05269">
    <property type="entry name" value="TMR_SDR_a"/>
    <property type="match status" value="1"/>
</dbReference>
<evidence type="ECO:0000259" key="1">
    <source>
        <dbReference type="Pfam" id="PF05368"/>
    </source>
</evidence>
<dbReference type="InterPro" id="IPR008030">
    <property type="entry name" value="NmrA-like"/>
</dbReference>
<dbReference type="SUPFAM" id="SSF51735">
    <property type="entry name" value="NAD(P)-binding Rossmann-fold domains"/>
    <property type="match status" value="1"/>
</dbReference>
<organism evidence="2 3">
    <name type="scientific">Streptococcus pantholopis</name>
    <dbReference type="NCBI Taxonomy" id="1811193"/>
    <lineage>
        <taxon>Bacteria</taxon>
        <taxon>Bacillati</taxon>
        <taxon>Bacillota</taxon>
        <taxon>Bacilli</taxon>
        <taxon>Lactobacillales</taxon>
        <taxon>Streptococcaceae</taxon>
        <taxon>Streptococcus</taxon>
    </lineage>
</organism>
<reference evidence="3" key="2">
    <citation type="submission" date="2016-03" db="EMBL/GenBank/DDBJ databases">
        <title>Streptococcus antelopensis sp. nov., isolated from the feces of the Tibetan antelope (Pantholops hodgsonii) in Hoh Xil National Nature Reserve, Qinghai, China.</title>
        <authorList>
            <person name="Bai X."/>
        </authorList>
    </citation>
    <scope>NUCLEOTIDE SEQUENCE [LARGE SCALE GENOMIC DNA]</scope>
    <source>
        <strain evidence="3">TA 26</strain>
    </source>
</reference>
<dbReference type="InterPro" id="IPR052718">
    <property type="entry name" value="NmrA-type_oxidoreductase"/>
</dbReference>
<dbReference type="InterPro" id="IPR036291">
    <property type="entry name" value="NAD(P)-bd_dom_sf"/>
</dbReference>
<feature type="domain" description="NmrA-like" evidence="1">
    <location>
        <begin position="3"/>
        <end position="220"/>
    </location>
</feature>
<accession>A0A172Q5L1</accession>
<reference evidence="2 3" key="1">
    <citation type="journal article" date="2016" name="Int. J. Syst. Evol. Microbiol.">
        <title>Streptococcuspantholopis sp. nov., isolated from faeces of the Tibetan antelope (Pantholops hodgsonii).</title>
        <authorList>
            <person name="Bai X."/>
            <person name="Xiong Y."/>
            <person name="Lu S."/>
            <person name="Jin D."/>
            <person name="Lai X."/>
            <person name="Yang J."/>
            <person name="Niu L."/>
            <person name="Hu S."/>
            <person name="Meng X."/>
            <person name="Pu J."/>
            <person name="Ye C."/>
            <person name="Xu J."/>
        </authorList>
    </citation>
    <scope>NUCLEOTIDE SEQUENCE [LARGE SCALE GENOMIC DNA]</scope>
    <source>
        <strain evidence="2 3">TA 26</strain>
    </source>
</reference>
<dbReference type="RefSeq" id="WP_067060193.1">
    <property type="nucleotide sequence ID" value="NZ_CP014699.1"/>
</dbReference>
<sequence length="283" mass="31167">MTTIAITGVTGQLGGFVARRISEAGLPARHLARRPERAPKLAGASLFKASYEHSQEAVAALSGVDVLFMVSAREHPERLRQHKEFIAAAREAGVRHIVYTSFYNASPDSTFTLARDHAATEKYIKQQGLTYTFLRDNFYLDFFVDLAKEYGEIKGPAGQGTVSAVLRSDVAEVAAAVLKNPQKWENQILDMTGPEDLSLAAIAQQCSHVLGKQVVYTEETVSDAYASRKAWPAQQWEYDSWVSTYTAIAAGEQSGLSKDIEHVLGRRPTSLKEYLQTLAAENQ</sequence>
<dbReference type="PANTHER" id="PTHR47129:SF1">
    <property type="entry name" value="NMRA-LIKE DOMAIN-CONTAINING PROTEIN"/>
    <property type="match status" value="1"/>
</dbReference>
<dbReference type="Proteomes" id="UP000077317">
    <property type="component" value="Chromosome"/>
</dbReference>
<evidence type="ECO:0000313" key="2">
    <source>
        <dbReference type="EMBL" id="AND78715.1"/>
    </source>
</evidence>